<reference evidence="1" key="2">
    <citation type="submission" date="2021-08" db="EMBL/GenBank/DDBJ databases">
        <authorList>
            <person name="Tani A."/>
            <person name="Ola A."/>
            <person name="Ogura Y."/>
            <person name="Katsura K."/>
            <person name="Hayashi T."/>
        </authorList>
    </citation>
    <scope>NUCLEOTIDE SEQUENCE</scope>
    <source>
        <strain evidence="1">DSM 23632</strain>
    </source>
</reference>
<evidence type="ECO:0000313" key="1">
    <source>
        <dbReference type="EMBL" id="GJE59759.1"/>
    </source>
</evidence>
<dbReference type="RefSeq" id="WP_238182330.1">
    <property type="nucleotide sequence ID" value="NZ_BPRB01000092.1"/>
</dbReference>
<evidence type="ECO:0008006" key="3">
    <source>
        <dbReference type="Google" id="ProtNLM"/>
    </source>
</evidence>
<reference evidence="1" key="1">
    <citation type="journal article" date="2021" name="Front. Microbiol.">
        <title>Comprehensive Comparative Genomics and Phenotyping of Methylobacterium Species.</title>
        <authorList>
            <person name="Alessa O."/>
            <person name="Ogura Y."/>
            <person name="Fujitani Y."/>
            <person name="Takami H."/>
            <person name="Hayashi T."/>
            <person name="Sahin N."/>
            <person name="Tani A."/>
        </authorList>
    </citation>
    <scope>NUCLEOTIDE SEQUENCE</scope>
    <source>
        <strain evidence="1">DSM 23632</strain>
    </source>
</reference>
<name>A0ABQ4TWW2_9HYPH</name>
<accession>A0ABQ4TWW2</accession>
<sequence length="191" mass="19393">MTETDLDRANAARIRQLDTLDRLAQRFGRSLTTALTRSTTSGRQLDGVLGTLGTRLAGIAVRAALAPVRTGITGLVNSLLSGTSSAETGFARGGVFQAGRVRPFAAGGIVAAPTYFPLSGGTGLMGEAGPEAILPLRRGSDGRLGVASGSGPRPVAVTVNIATPDPGAFRKSEAQVAASLARAVARGQRAL</sequence>
<comment type="caution">
    <text evidence="1">The sequence shown here is derived from an EMBL/GenBank/DDBJ whole genome shotgun (WGS) entry which is preliminary data.</text>
</comment>
<evidence type="ECO:0000313" key="2">
    <source>
        <dbReference type="Proteomes" id="UP001055057"/>
    </source>
</evidence>
<organism evidence="1 2">
    <name type="scientific">Methylobacterium trifolii</name>
    <dbReference type="NCBI Taxonomy" id="1003092"/>
    <lineage>
        <taxon>Bacteria</taxon>
        <taxon>Pseudomonadati</taxon>
        <taxon>Pseudomonadota</taxon>
        <taxon>Alphaproteobacteria</taxon>
        <taxon>Hyphomicrobiales</taxon>
        <taxon>Methylobacteriaceae</taxon>
        <taxon>Methylobacterium</taxon>
    </lineage>
</organism>
<keyword evidence="2" id="KW-1185">Reference proteome</keyword>
<dbReference type="Proteomes" id="UP001055057">
    <property type="component" value="Unassembled WGS sequence"/>
</dbReference>
<dbReference type="EMBL" id="BPRB01000092">
    <property type="protein sequence ID" value="GJE59759.1"/>
    <property type="molecule type" value="Genomic_DNA"/>
</dbReference>
<protein>
    <recommendedName>
        <fullName evidence="3">Phage tail protein</fullName>
    </recommendedName>
</protein>
<gene>
    <name evidence="1" type="ORF">MPOCJGCO_1861</name>
</gene>
<proteinExistence type="predicted"/>